<gene>
    <name evidence="1" type="ORF">Terrestrivirus3_30</name>
</gene>
<name>A0A3G4ZP77_9VIRU</name>
<evidence type="ECO:0000313" key="1">
    <source>
        <dbReference type="EMBL" id="AYV75761.1"/>
    </source>
</evidence>
<proteinExistence type="predicted"/>
<organism evidence="1">
    <name type="scientific">Terrestrivirus sp</name>
    <dbReference type="NCBI Taxonomy" id="2487775"/>
    <lineage>
        <taxon>Viruses</taxon>
        <taxon>Varidnaviria</taxon>
        <taxon>Bamfordvirae</taxon>
        <taxon>Nucleocytoviricota</taxon>
        <taxon>Megaviricetes</taxon>
        <taxon>Imitervirales</taxon>
        <taxon>Mimiviridae</taxon>
        <taxon>Klosneuvirinae</taxon>
    </lineage>
</organism>
<dbReference type="EMBL" id="MK071981">
    <property type="protein sequence ID" value="AYV75761.1"/>
    <property type="molecule type" value="Genomic_DNA"/>
</dbReference>
<protein>
    <submittedName>
        <fullName evidence="1">Uncharacterized protein</fullName>
    </submittedName>
</protein>
<reference evidence="1" key="1">
    <citation type="submission" date="2018-10" db="EMBL/GenBank/DDBJ databases">
        <title>Hidden diversity of soil giant viruses.</title>
        <authorList>
            <person name="Schulz F."/>
            <person name="Alteio L."/>
            <person name="Goudeau D."/>
            <person name="Ryan E.M."/>
            <person name="Malmstrom R.R."/>
            <person name="Blanchard J."/>
            <person name="Woyke T."/>
        </authorList>
    </citation>
    <scope>NUCLEOTIDE SEQUENCE</scope>
    <source>
        <strain evidence="1">TEV1</strain>
    </source>
</reference>
<sequence>MDGLINPELGEMSPEELAKMIFAQKPSDPCSKQILPSSPENGQMDNDMVTFCFEILLTVYLEGLMYILEMIKNNTYDMETTDKKDYEMDYEVYKTVTHDDLRFPDPWFKSFGYSINVEEVDISSKNLQREYNNKIKPNSYCRTMLSFDPNDRLQFVLKGIQNKYHFILNGTYKQTNKIESVYTLLSKDNKIYKISFKQFKLN</sequence>
<accession>A0A3G4ZP77</accession>